<proteinExistence type="predicted"/>
<dbReference type="GO" id="GO:0016020">
    <property type="term" value="C:membrane"/>
    <property type="evidence" value="ECO:0007669"/>
    <property type="project" value="UniProtKB-SubCell"/>
</dbReference>
<keyword evidence="1" id="KW-0406">Ion transport</keyword>
<feature type="compositionally biased region" description="Basic and acidic residues" evidence="2">
    <location>
        <begin position="13"/>
        <end position="22"/>
    </location>
</feature>
<feature type="region of interest" description="Disordered" evidence="2">
    <location>
        <begin position="1"/>
        <end position="22"/>
    </location>
</feature>
<feature type="transmembrane region" description="Helical" evidence="3">
    <location>
        <begin position="30"/>
        <end position="56"/>
    </location>
</feature>
<keyword evidence="3" id="KW-0472">Membrane</keyword>
<dbReference type="Proteomes" id="UP001324115">
    <property type="component" value="Unassembled WGS sequence"/>
</dbReference>
<dbReference type="AlphaFoldDB" id="A0AAN7E7S4"/>
<protein>
    <recommendedName>
        <fullName evidence="6">Cyclic nucleotide-gated ion channel 1-like</fullName>
    </recommendedName>
</protein>
<keyword evidence="3" id="KW-1133">Transmembrane helix</keyword>
<reference evidence="4 5" key="1">
    <citation type="journal article" date="2023" name="G3 (Bethesda)">
        <title>A haplotype-resolved chromosome-scale genome for Quercus rubra L. provides insights into the genetics of adaptive traits for red oak species.</title>
        <authorList>
            <person name="Kapoor B."/>
            <person name="Jenkins J."/>
            <person name="Schmutz J."/>
            <person name="Zhebentyayeva T."/>
            <person name="Kuelheim C."/>
            <person name="Coggeshall M."/>
            <person name="Heim C."/>
            <person name="Lasky J.R."/>
            <person name="Leites L."/>
            <person name="Islam-Faridi N."/>
            <person name="Romero-Severson J."/>
            <person name="DeLeo V.L."/>
            <person name="Lucas S.M."/>
            <person name="Lazic D."/>
            <person name="Gailing O."/>
            <person name="Carlson J."/>
            <person name="Staton M."/>
        </authorList>
    </citation>
    <scope>NUCLEOTIDE SEQUENCE [LARGE SCALE GENOMIC DNA]</scope>
    <source>
        <strain evidence="4">Pseudo-F2</strain>
    </source>
</reference>
<organism evidence="4 5">
    <name type="scientific">Quercus rubra</name>
    <name type="common">Northern red oak</name>
    <name type="synonym">Quercus borealis</name>
    <dbReference type="NCBI Taxonomy" id="3512"/>
    <lineage>
        <taxon>Eukaryota</taxon>
        <taxon>Viridiplantae</taxon>
        <taxon>Streptophyta</taxon>
        <taxon>Embryophyta</taxon>
        <taxon>Tracheophyta</taxon>
        <taxon>Spermatophyta</taxon>
        <taxon>Magnoliopsida</taxon>
        <taxon>eudicotyledons</taxon>
        <taxon>Gunneridae</taxon>
        <taxon>Pentapetalae</taxon>
        <taxon>rosids</taxon>
        <taxon>fabids</taxon>
        <taxon>Fagales</taxon>
        <taxon>Fagaceae</taxon>
        <taxon>Quercus</taxon>
    </lineage>
</organism>
<evidence type="ECO:0000313" key="5">
    <source>
        <dbReference type="Proteomes" id="UP001324115"/>
    </source>
</evidence>
<dbReference type="PANTHER" id="PTHR45651">
    <property type="entry name" value="CYCLIC NUCLEOTIDE-GATED ION CHANNEL 15-RELATED-RELATED"/>
    <property type="match status" value="1"/>
</dbReference>
<accession>A0AAN7E7S4</accession>
<sequence>MADQQALDVTTHSQRDQTQGKDASKGIDSWYNILLVSSRAIALSLDPLFFFVPVIHEDKKCISEDKKMWINAIFWRSVLDFIYLVHFVVKFYEKKEEKKEGTIPADVFHVRHNSYSSHSTGKRDYS</sequence>
<evidence type="ECO:0000256" key="1">
    <source>
        <dbReference type="ARBA" id="ARBA00023303"/>
    </source>
</evidence>
<keyword evidence="1" id="KW-0813">Transport</keyword>
<keyword evidence="5" id="KW-1185">Reference proteome</keyword>
<evidence type="ECO:0000313" key="4">
    <source>
        <dbReference type="EMBL" id="KAK4564809.1"/>
    </source>
</evidence>
<keyword evidence="1" id="KW-0407">Ion channel</keyword>
<comment type="caution">
    <text evidence="4">The sequence shown here is derived from an EMBL/GenBank/DDBJ whole genome shotgun (WGS) entry which is preliminary data.</text>
</comment>
<evidence type="ECO:0000256" key="3">
    <source>
        <dbReference type="SAM" id="Phobius"/>
    </source>
</evidence>
<dbReference type="EMBL" id="JAXUIC010000011">
    <property type="protein sequence ID" value="KAK4564809.1"/>
    <property type="molecule type" value="Genomic_DNA"/>
</dbReference>
<feature type="transmembrane region" description="Helical" evidence="3">
    <location>
        <begin position="68"/>
        <end position="89"/>
    </location>
</feature>
<evidence type="ECO:0008006" key="6">
    <source>
        <dbReference type="Google" id="ProtNLM"/>
    </source>
</evidence>
<gene>
    <name evidence="4" type="ORF">RGQ29_006751</name>
</gene>
<dbReference type="PANTHER" id="PTHR45651:SF5">
    <property type="entry name" value="CYCLIC NUCLEOTIDE-GATED ION CHANNEL 1"/>
    <property type="match status" value="1"/>
</dbReference>
<evidence type="ECO:0000256" key="2">
    <source>
        <dbReference type="SAM" id="MobiDB-lite"/>
    </source>
</evidence>
<name>A0AAN7E7S4_QUERU</name>
<keyword evidence="3" id="KW-0812">Transmembrane</keyword>
<dbReference type="GO" id="GO:0034220">
    <property type="term" value="P:monoatomic ion transmembrane transport"/>
    <property type="evidence" value="ECO:0007669"/>
    <property type="project" value="UniProtKB-KW"/>
</dbReference>